<accession>A0A4P2VH56</accession>
<proteinExistence type="predicted"/>
<keyword evidence="2" id="KW-1185">Reference proteome</keyword>
<organism evidence="1 2">
    <name type="scientific">Conexivisphaera calida</name>
    <dbReference type="NCBI Taxonomy" id="1874277"/>
    <lineage>
        <taxon>Archaea</taxon>
        <taxon>Nitrososphaerota</taxon>
        <taxon>Conexivisphaeria</taxon>
        <taxon>Conexivisphaerales</taxon>
        <taxon>Conexivisphaeraceae</taxon>
        <taxon>Conexivisphaera</taxon>
    </lineage>
</organism>
<dbReference type="EMBL" id="AP018732">
    <property type="protein sequence ID" value="BBE42763.1"/>
    <property type="molecule type" value="Genomic_DNA"/>
</dbReference>
<protein>
    <submittedName>
        <fullName evidence="1">Uncharacterized protein</fullName>
    </submittedName>
</protein>
<name>A0A4P2VH56_9ARCH</name>
<evidence type="ECO:0000313" key="2">
    <source>
        <dbReference type="Proteomes" id="UP000509448"/>
    </source>
</evidence>
<dbReference type="Proteomes" id="UP000509448">
    <property type="component" value="Chromosome"/>
</dbReference>
<dbReference type="KEGG" id="ccai:NAS2_1376"/>
<reference evidence="1 2" key="1">
    <citation type="journal article" date="2019" name="ISME J.">
        <title>Isolation and characterization of a thermophilic sulfur- and iron-reducing thaumarchaeote from a terrestrial acidic hot spring.</title>
        <authorList>
            <person name="Kato S."/>
            <person name="Itoh T."/>
            <person name="Yuki M."/>
            <person name="Nagamori M."/>
            <person name="Ohnishi M."/>
            <person name="Uematsu K."/>
            <person name="Suzuki K."/>
            <person name="Takashina T."/>
            <person name="Ohkuma M."/>
        </authorList>
    </citation>
    <scope>NUCLEOTIDE SEQUENCE [LARGE SCALE GENOMIC DNA]</scope>
    <source>
        <strain evidence="1 2">NAS-02</strain>
    </source>
</reference>
<sequence>MEDGRAGINPLQTGDGIFIMARALSARQAKAFTTSFQPLSTVPSSFMALCNMDMDFEEALDEVIAREGERIADDVTYRERSLLRGERRRPWWGTGTRGGPSVLRGILGGEGVSLRERLALAERVVGALGVPDPLGEKEERRGRRRKFSAEKLTAAILAKGNLSFVDLAAELREVGYDATVDGSRASPSKSTLFKAFTVLPREYLEDEEALRALDEMTAELYSGFGEDEDMEVFAGDNSAIPCDNMIVRDVKGRGGGAVLVRDTSGFYALVRLPTNTIRLITEHRNLILRSVQVIPRGSTLLLDAEYDVEMNYWLAHERGIEVMINPRGRPRWFVGTFLRFDRRVYGRRKLIERTFGNITKRRTISYFRSFYSRIKGIMLAGILHNMIAYCRSVKWTGLFLRPG</sequence>
<evidence type="ECO:0000313" key="1">
    <source>
        <dbReference type="EMBL" id="BBE42763.1"/>
    </source>
</evidence>
<gene>
    <name evidence="1" type="ORF">NAS2_1376</name>
</gene>
<dbReference type="AlphaFoldDB" id="A0A4P2VH56"/>